<evidence type="ECO:0000313" key="4">
    <source>
        <dbReference type="EMBL" id="MFD1195343.1"/>
    </source>
</evidence>
<keyword evidence="3" id="KW-1133">Transmembrane helix</keyword>
<dbReference type="InterPro" id="IPR000462">
    <property type="entry name" value="CDP-OH_P_trans"/>
</dbReference>
<comment type="similarity">
    <text evidence="2">Belongs to the CDP-alcohol phosphatidyltransferase class-I family.</text>
</comment>
<feature type="transmembrane region" description="Helical" evidence="3">
    <location>
        <begin position="78"/>
        <end position="95"/>
    </location>
</feature>
<dbReference type="EC" id="2.7.8.-" evidence="4"/>
<keyword evidence="5" id="KW-1185">Reference proteome</keyword>
<feature type="transmembrane region" description="Helical" evidence="3">
    <location>
        <begin position="12"/>
        <end position="38"/>
    </location>
</feature>
<comment type="caution">
    <text evidence="4">The sequence shown here is derived from an EMBL/GenBank/DDBJ whole genome shotgun (WGS) entry which is preliminary data.</text>
</comment>
<feature type="transmembrane region" description="Helical" evidence="3">
    <location>
        <begin position="50"/>
        <end position="72"/>
    </location>
</feature>
<feature type="transmembrane region" description="Helical" evidence="3">
    <location>
        <begin position="116"/>
        <end position="134"/>
    </location>
</feature>
<keyword evidence="3" id="KW-0812">Transmembrane</keyword>
<dbReference type="InterPro" id="IPR048254">
    <property type="entry name" value="CDP_ALCOHOL_P_TRANSF_CS"/>
</dbReference>
<name>A0ABW3TEG4_9RHOB</name>
<keyword evidence="3" id="KW-0472">Membrane</keyword>
<dbReference type="Pfam" id="PF01066">
    <property type="entry name" value="CDP-OH_P_transf"/>
    <property type="match status" value="1"/>
</dbReference>
<dbReference type="PROSITE" id="PS00379">
    <property type="entry name" value="CDP_ALCOHOL_P_TRANSF"/>
    <property type="match status" value="1"/>
</dbReference>
<accession>A0ABW3TEG4</accession>
<evidence type="ECO:0000256" key="2">
    <source>
        <dbReference type="RuleBase" id="RU003750"/>
    </source>
</evidence>
<evidence type="ECO:0000256" key="3">
    <source>
        <dbReference type="SAM" id="Phobius"/>
    </source>
</evidence>
<gene>
    <name evidence="4" type="ORF">ACFQ3C_11740</name>
</gene>
<dbReference type="GO" id="GO:0016740">
    <property type="term" value="F:transferase activity"/>
    <property type="evidence" value="ECO:0007669"/>
    <property type="project" value="UniProtKB-KW"/>
</dbReference>
<protein>
    <submittedName>
        <fullName evidence="4">CDP-alcohol phosphatidyltransferase family protein</fullName>
        <ecNumber evidence="4">2.7.8.-</ecNumber>
    </submittedName>
</protein>
<dbReference type="RefSeq" id="WP_380791925.1">
    <property type="nucleotide sequence ID" value="NZ_JBHTKR010000004.1"/>
</dbReference>
<dbReference type="InterPro" id="IPR043130">
    <property type="entry name" value="CDP-OH_PTrfase_TM_dom"/>
</dbReference>
<dbReference type="Proteomes" id="UP001597151">
    <property type="component" value="Unassembled WGS sequence"/>
</dbReference>
<dbReference type="Gene3D" id="1.20.120.1760">
    <property type="match status" value="1"/>
</dbReference>
<evidence type="ECO:0000256" key="1">
    <source>
        <dbReference type="ARBA" id="ARBA00022679"/>
    </source>
</evidence>
<keyword evidence="1 2" id="KW-0808">Transferase</keyword>
<proteinExistence type="inferred from homology"/>
<dbReference type="EMBL" id="JBHTKR010000004">
    <property type="protein sequence ID" value="MFD1195343.1"/>
    <property type="molecule type" value="Genomic_DNA"/>
</dbReference>
<reference evidence="5" key="1">
    <citation type="journal article" date="2019" name="Int. J. Syst. Evol. Microbiol.">
        <title>The Global Catalogue of Microorganisms (GCM) 10K type strain sequencing project: providing services to taxonomists for standard genome sequencing and annotation.</title>
        <authorList>
            <consortium name="The Broad Institute Genomics Platform"/>
            <consortium name="The Broad Institute Genome Sequencing Center for Infectious Disease"/>
            <person name="Wu L."/>
            <person name="Ma J."/>
        </authorList>
    </citation>
    <scope>NUCLEOTIDE SEQUENCE [LARGE SCALE GENOMIC DNA]</scope>
    <source>
        <strain evidence="5">CCUG 55328</strain>
    </source>
</reference>
<feature type="transmembrane region" description="Helical" evidence="3">
    <location>
        <begin position="198"/>
        <end position="219"/>
    </location>
</feature>
<sequence>MITIAVMQGVTLTVFAASVSAGLAALLVFGTGVLFLWLQLPGHYPHPRFGACNGVTLLRAGLGASLLTPLLAADAGQAALGGWAVAIVALLALSLDGVDGWLARRHGLTSAFGARFDMEVDAALALMLALHAMADGVAGILVLSLGMMRYVFVAASWGLPWMAAPLPDRFGRKVVCVIQIAALIALQMPILGNGLALGIAWAAVAALMWSFGRDTLWLWRHRP</sequence>
<evidence type="ECO:0000313" key="5">
    <source>
        <dbReference type="Proteomes" id="UP001597151"/>
    </source>
</evidence>
<organism evidence="4 5">
    <name type="scientific">Seohaeicola saemankumensis</name>
    <dbReference type="NCBI Taxonomy" id="481181"/>
    <lineage>
        <taxon>Bacteria</taxon>
        <taxon>Pseudomonadati</taxon>
        <taxon>Pseudomonadota</taxon>
        <taxon>Alphaproteobacteria</taxon>
        <taxon>Rhodobacterales</taxon>
        <taxon>Roseobacteraceae</taxon>
        <taxon>Seohaeicola</taxon>
    </lineage>
</organism>